<evidence type="ECO:0000313" key="7">
    <source>
        <dbReference type="EMBL" id="KAH7130363.1"/>
    </source>
</evidence>
<dbReference type="SUPFAM" id="SSF47769">
    <property type="entry name" value="SAM/Pointed domain"/>
    <property type="match status" value="1"/>
</dbReference>
<dbReference type="Pfam" id="PF00505">
    <property type="entry name" value="HMG_box"/>
    <property type="match status" value="1"/>
</dbReference>
<evidence type="ECO:0000256" key="1">
    <source>
        <dbReference type="ARBA" id="ARBA00023125"/>
    </source>
</evidence>
<dbReference type="GO" id="GO:0010468">
    <property type="term" value="P:regulation of gene expression"/>
    <property type="evidence" value="ECO:0007669"/>
    <property type="project" value="TreeGrafter"/>
</dbReference>
<proteinExistence type="predicted"/>
<dbReference type="InterPro" id="IPR051965">
    <property type="entry name" value="ChromReg_NeuronalGeneExpr"/>
</dbReference>
<feature type="DNA-binding region" description="HMG box" evidence="3">
    <location>
        <begin position="124"/>
        <end position="190"/>
    </location>
</feature>
<gene>
    <name evidence="7" type="ORF">B0J11DRAFT_548717</name>
</gene>
<organism evidence="7 8">
    <name type="scientific">Dendryphion nanum</name>
    <dbReference type="NCBI Taxonomy" id="256645"/>
    <lineage>
        <taxon>Eukaryota</taxon>
        <taxon>Fungi</taxon>
        <taxon>Dikarya</taxon>
        <taxon>Ascomycota</taxon>
        <taxon>Pezizomycotina</taxon>
        <taxon>Dothideomycetes</taxon>
        <taxon>Pleosporomycetidae</taxon>
        <taxon>Pleosporales</taxon>
        <taxon>Torulaceae</taxon>
        <taxon>Dendryphion</taxon>
    </lineage>
</organism>
<dbReference type="AlphaFoldDB" id="A0A9P9E3H1"/>
<evidence type="ECO:0000256" key="3">
    <source>
        <dbReference type="PROSITE-ProRule" id="PRU00267"/>
    </source>
</evidence>
<dbReference type="PANTHER" id="PTHR46040">
    <property type="entry name" value="HIGH MOBILITY GROUP PROTEIN 2"/>
    <property type="match status" value="1"/>
</dbReference>
<feature type="transmembrane region" description="Helical" evidence="5">
    <location>
        <begin position="615"/>
        <end position="635"/>
    </location>
</feature>
<evidence type="ECO:0000259" key="6">
    <source>
        <dbReference type="PROSITE" id="PS50118"/>
    </source>
</evidence>
<dbReference type="PANTHER" id="PTHR46040:SF3">
    <property type="entry name" value="HIGH MOBILITY GROUP PROTEIN 2"/>
    <property type="match status" value="1"/>
</dbReference>
<dbReference type="InterPro" id="IPR009071">
    <property type="entry name" value="HMG_box_dom"/>
</dbReference>
<dbReference type="InterPro" id="IPR001660">
    <property type="entry name" value="SAM"/>
</dbReference>
<dbReference type="InterPro" id="IPR013761">
    <property type="entry name" value="SAM/pointed_sf"/>
</dbReference>
<feature type="compositionally biased region" description="Low complexity" evidence="4">
    <location>
        <begin position="84"/>
        <end position="106"/>
    </location>
</feature>
<dbReference type="Proteomes" id="UP000700596">
    <property type="component" value="Unassembled WGS sequence"/>
</dbReference>
<dbReference type="CDD" id="cd12148">
    <property type="entry name" value="fungal_TF_MHR"/>
    <property type="match status" value="1"/>
</dbReference>
<feature type="domain" description="HMG box" evidence="6">
    <location>
        <begin position="124"/>
        <end position="190"/>
    </location>
</feature>
<evidence type="ECO:0000256" key="2">
    <source>
        <dbReference type="ARBA" id="ARBA00023242"/>
    </source>
</evidence>
<feature type="transmembrane region" description="Helical" evidence="5">
    <location>
        <begin position="545"/>
        <end position="564"/>
    </location>
</feature>
<sequence>MSMPMSMSMPMPILNQVLDRLNLTGYMDVLAENGFPNWETVVDITEEDLTTMNFKLGHRRALQREIASFRGIPTTLSLEPDNPSGDSISLSSSALESLSKQSTSPPVREKRRYRRHPRPDNNAPKKPKTAYVNFADQLRTDPEVSALSFVDIAREVGRRWQNLPPEQKRIWESHAARAMQEYEAQMDEYKKTESWRKYQAYLSDFKTQQTSTEKAKRPSSSRVDSFIRGESSRASPASSDSPVSLPSLSSPSMDMEACHDALTLAFNEIVTLRGEILGQGVTPYDAHHLPPEELTRRAMHAFIRGTGSLLYMWSFREADEVLDRIYRPQKPVDAMTLAECFTVAAMGAHYDLDCFPDRIRRTLYASGTLQFHEKAARADYLRTMRLLLSMSFYALLEKHMSARYLIAAGLHIARVKSAPPQLGPDGWNDNWRRVFRSLIFMDSWLSYTLGYTSEVTPEDIALACAPYQNDLVSIDEIIHTQTSKIGLVAAEISKTLASPELATRDNIEMLTRKLEAWRQQVPAGLQIGSLTSDNPPDMTLYQRRAILMVHIMYLGAIILLYRQLLIATAETQLTDGAAWSLDLSAEDARKFRNECAVAAQQTARILRLIAFDGTLTKRCWIIIYWAFTACIILLFSSTTKLLDGQPEGVDQDLAYAKGCMDILEPCRHHEPIAGRYLDILWPLYDSLRDIHHRMVGRAKTSIFMLLQSDPSVLSPPIPVSKAEMGPISEKLTVLLTDPFGRKQALDGSMRRVLNHDGLCSVFWWK</sequence>
<keyword evidence="1 3" id="KW-0238">DNA-binding</keyword>
<dbReference type="SUPFAM" id="SSF47095">
    <property type="entry name" value="HMG-box"/>
    <property type="match status" value="1"/>
</dbReference>
<dbReference type="GO" id="GO:0005634">
    <property type="term" value="C:nucleus"/>
    <property type="evidence" value="ECO:0007669"/>
    <property type="project" value="UniProtKB-UniRule"/>
</dbReference>
<evidence type="ECO:0000313" key="8">
    <source>
        <dbReference type="Proteomes" id="UP000700596"/>
    </source>
</evidence>
<accession>A0A9P9E3H1</accession>
<dbReference type="PROSITE" id="PS50118">
    <property type="entry name" value="HMG_BOX_2"/>
    <property type="match status" value="1"/>
</dbReference>
<evidence type="ECO:0000256" key="5">
    <source>
        <dbReference type="SAM" id="Phobius"/>
    </source>
</evidence>
<evidence type="ECO:0000256" key="4">
    <source>
        <dbReference type="SAM" id="MobiDB-lite"/>
    </source>
</evidence>
<dbReference type="InterPro" id="IPR036910">
    <property type="entry name" value="HMG_box_dom_sf"/>
</dbReference>
<keyword evidence="5" id="KW-1133">Transmembrane helix</keyword>
<feature type="region of interest" description="Disordered" evidence="4">
    <location>
        <begin position="206"/>
        <end position="251"/>
    </location>
</feature>
<dbReference type="GO" id="GO:0003677">
    <property type="term" value="F:DNA binding"/>
    <property type="evidence" value="ECO:0007669"/>
    <property type="project" value="UniProtKB-UniRule"/>
</dbReference>
<dbReference type="Gene3D" id="1.10.150.50">
    <property type="entry name" value="Transcription Factor, Ets-1"/>
    <property type="match status" value="1"/>
</dbReference>
<comment type="caution">
    <text evidence="7">The sequence shown here is derived from an EMBL/GenBank/DDBJ whole genome shotgun (WGS) entry which is preliminary data.</text>
</comment>
<protein>
    <recommendedName>
        <fullName evidence="6">HMG box domain-containing protein</fullName>
    </recommendedName>
</protein>
<dbReference type="Gene3D" id="1.10.30.10">
    <property type="entry name" value="High mobility group box domain"/>
    <property type="match status" value="1"/>
</dbReference>
<feature type="compositionally biased region" description="Low complexity" evidence="4">
    <location>
        <begin position="232"/>
        <end position="251"/>
    </location>
</feature>
<dbReference type="EMBL" id="JAGMWT010000004">
    <property type="protein sequence ID" value="KAH7130363.1"/>
    <property type="molecule type" value="Genomic_DNA"/>
</dbReference>
<dbReference type="OrthoDB" id="1919336at2759"/>
<keyword evidence="2 3" id="KW-0539">Nucleus</keyword>
<name>A0A9P9E3H1_9PLEO</name>
<keyword evidence="5" id="KW-0472">Membrane</keyword>
<dbReference type="SMART" id="SM00398">
    <property type="entry name" value="HMG"/>
    <property type="match status" value="1"/>
</dbReference>
<reference evidence="7" key="1">
    <citation type="journal article" date="2021" name="Nat. Commun.">
        <title>Genetic determinants of endophytism in the Arabidopsis root mycobiome.</title>
        <authorList>
            <person name="Mesny F."/>
            <person name="Miyauchi S."/>
            <person name="Thiergart T."/>
            <person name="Pickel B."/>
            <person name="Atanasova L."/>
            <person name="Karlsson M."/>
            <person name="Huettel B."/>
            <person name="Barry K.W."/>
            <person name="Haridas S."/>
            <person name="Chen C."/>
            <person name="Bauer D."/>
            <person name="Andreopoulos W."/>
            <person name="Pangilinan J."/>
            <person name="LaButti K."/>
            <person name="Riley R."/>
            <person name="Lipzen A."/>
            <person name="Clum A."/>
            <person name="Drula E."/>
            <person name="Henrissat B."/>
            <person name="Kohler A."/>
            <person name="Grigoriev I.V."/>
            <person name="Martin F.M."/>
            <person name="Hacquard S."/>
        </authorList>
    </citation>
    <scope>NUCLEOTIDE SEQUENCE</scope>
    <source>
        <strain evidence="7">MPI-CAGE-CH-0243</strain>
    </source>
</reference>
<dbReference type="Pfam" id="PF00536">
    <property type="entry name" value="SAM_1"/>
    <property type="match status" value="1"/>
</dbReference>
<feature type="compositionally biased region" description="Polar residues" evidence="4">
    <location>
        <begin position="206"/>
        <end position="223"/>
    </location>
</feature>
<keyword evidence="8" id="KW-1185">Reference proteome</keyword>
<feature type="region of interest" description="Disordered" evidence="4">
    <location>
        <begin position="77"/>
        <end position="129"/>
    </location>
</feature>
<keyword evidence="5" id="KW-0812">Transmembrane</keyword>